<sequence length="528" mass="60506">MSEPQFDVSLAPPEYLSDDVTEYHSVEESEGEDDERKPSTPQKPSSINTNDIDTYMNSTRSSLPNLPTELVELVATYTGNKKDLLALRLTCSELSRRIQTAFTKAFYHKIETSLSVFSIQRLHHIAQQEHLREQVKELRFIPNGTFKRDMERFGSRYKNEHTLNNMFGIGYEWREGDIIGGYSLLWDCPAIQSLCDLLAMGFTNCRSFFIGADHSNWALGDYRRFDCITSFDVLAILLRVVALTGIKVQSVAVESAVYVSEEATANPASHYPPKLWDFGKFEDGWSALHSLDLEMKEHNFESDYTSPEESAKNNARILSAAKNLKRLRLSFKDDNGQTLLLRQLCTSAFSPPLSTLVLKISEVSADALTGFLAQTSRTLKTIVFQQIRLSGGLWQSVLSSLQSRSQYPDLENITIAGLAQTIGEYPQWSFRSLSFEYFRGNGYLPAPFEDERFELLDMESWYTQRGLQGIRYRGKNISAAVDELLAHFNLREYVWNGDKNEKEIKKERDFEIDEWRWLEGHVTTQRWS</sequence>
<feature type="region of interest" description="Disordered" evidence="1">
    <location>
        <begin position="1"/>
        <end position="60"/>
    </location>
</feature>
<reference evidence="2" key="1">
    <citation type="journal article" date="2020" name="Stud. Mycol.">
        <title>101 Dothideomycetes genomes: a test case for predicting lifestyles and emergence of pathogens.</title>
        <authorList>
            <person name="Haridas S."/>
            <person name="Albert R."/>
            <person name="Binder M."/>
            <person name="Bloem J."/>
            <person name="Labutti K."/>
            <person name="Salamov A."/>
            <person name="Andreopoulos B."/>
            <person name="Baker S."/>
            <person name="Barry K."/>
            <person name="Bills G."/>
            <person name="Bluhm B."/>
            <person name="Cannon C."/>
            <person name="Castanera R."/>
            <person name="Culley D."/>
            <person name="Daum C."/>
            <person name="Ezra D."/>
            <person name="Gonzalez J."/>
            <person name="Henrissat B."/>
            <person name="Kuo A."/>
            <person name="Liang C."/>
            <person name="Lipzen A."/>
            <person name="Lutzoni F."/>
            <person name="Magnuson J."/>
            <person name="Mondo S."/>
            <person name="Nolan M."/>
            <person name="Ohm R."/>
            <person name="Pangilinan J."/>
            <person name="Park H.-J."/>
            <person name="Ramirez L."/>
            <person name="Alfaro M."/>
            <person name="Sun H."/>
            <person name="Tritt A."/>
            <person name="Yoshinaga Y."/>
            <person name="Zwiers L.-H."/>
            <person name="Turgeon B."/>
            <person name="Goodwin S."/>
            <person name="Spatafora J."/>
            <person name="Crous P."/>
            <person name="Grigoriev I."/>
        </authorList>
    </citation>
    <scope>NUCLEOTIDE SEQUENCE</scope>
    <source>
        <strain evidence="2">CBS 122367</strain>
    </source>
</reference>
<protein>
    <submittedName>
        <fullName evidence="2">Uncharacterized protein</fullName>
    </submittedName>
</protein>
<gene>
    <name evidence="2" type="ORF">K458DRAFT_393330</name>
</gene>
<evidence type="ECO:0000313" key="2">
    <source>
        <dbReference type="EMBL" id="KAF2680057.1"/>
    </source>
</evidence>
<dbReference type="AlphaFoldDB" id="A0A6G1IP88"/>
<proteinExistence type="predicted"/>
<organism evidence="2 3">
    <name type="scientific">Lentithecium fluviatile CBS 122367</name>
    <dbReference type="NCBI Taxonomy" id="1168545"/>
    <lineage>
        <taxon>Eukaryota</taxon>
        <taxon>Fungi</taxon>
        <taxon>Dikarya</taxon>
        <taxon>Ascomycota</taxon>
        <taxon>Pezizomycotina</taxon>
        <taxon>Dothideomycetes</taxon>
        <taxon>Pleosporomycetidae</taxon>
        <taxon>Pleosporales</taxon>
        <taxon>Massarineae</taxon>
        <taxon>Lentitheciaceae</taxon>
        <taxon>Lentithecium</taxon>
    </lineage>
</organism>
<dbReference type="Proteomes" id="UP000799291">
    <property type="component" value="Unassembled WGS sequence"/>
</dbReference>
<dbReference type="EMBL" id="MU005599">
    <property type="protein sequence ID" value="KAF2680057.1"/>
    <property type="molecule type" value="Genomic_DNA"/>
</dbReference>
<evidence type="ECO:0000256" key="1">
    <source>
        <dbReference type="SAM" id="MobiDB-lite"/>
    </source>
</evidence>
<name>A0A6G1IP88_9PLEO</name>
<evidence type="ECO:0000313" key="3">
    <source>
        <dbReference type="Proteomes" id="UP000799291"/>
    </source>
</evidence>
<keyword evidence="3" id="KW-1185">Reference proteome</keyword>
<accession>A0A6G1IP88</accession>
<dbReference type="OrthoDB" id="3632828at2759"/>
<feature type="compositionally biased region" description="Polar residues" evidence="1">
    <location>
        <begin position="39"/>
        <end position="60"/>
    </location>
</feature>